<keyword evidence="2" id="KW-1277">Toxin-antitoxin system</keyword>
<reference evidence="6 7" key="1">
    <citation type="submission" date="2019-09" db="EMBL/GenBank/DDBJ databases">
        <title>The complete genome of Methanoplanus sp. FWC-SCC4.</title>
        <authorList>
            <person name="Chen S.-C."/>
            <person name="Zhou Y.-Z."/>
            <person name="Lai M.-C."/>
        </authorList>
    </citation>
    <scope>NUCLEOTIDE SEQUENCE [LARGE SCALE GENOMIC DNA]</scope>
    <source>
        <strain evidence="6 7">FWC-SCC4</strain>
    </source>
</reference>
<evidence type="ECO:0000313" key="7">
    <source>
        <dbReference type="Proteomes" id="UP001301797"/>
    </source>
</evidence>
<keyword evidence="4" id="KW-0547">Nucleotide-binding</keyword>
<dbReference type="GO" id="GO:0016787">
    <property type="term" value="F:hydrolase activity"/>
    <property type="evidence" value="ECO:0007669"/>
    <property type="project" value="UniProtKB-KW"/>
</dbReference>
<proteinExistence type="predicted"/>
<dbReference type="KEGG" id="mefw:F1737_08890"/>
<dbReference type="Proteomes" id="UP001301797">
    <property type="component" value="Chromosome"/>
</dbReference>
<dbReference type="InterPro" id="IPR008201">
    <property type="entry name" value="HepT-like"/>
</dbReference>
<dbReference type="AlphaFoldDB" id="A0AA97FC75"/>
<dbReference type="InterPro" id="IPR051813">
    <property type="entry name" value="HepT_RNase_toxin"/>
</dbReference>
<keyword evidence="5" id="KW-0378">Hydrolase</keyword>
<dbReference type="GO" id="GO:0000166">
    <property type="term" value="F:nucleotide binding"/>
    <property type="evidence" value="ECO:0007669"/>
    <property type="project" value="UniProtKB-KW"/>
</dbReference>
<protein>
    <submittedName>
        <fullName evidence="6">DUF86 domain-containing protein</fullName>
    </submittedName>
</protein>
<keyword evidence="3" id="KW-0540">Nuclease</keyword>
<keyword evidence="1" id="KW-0597">Phosphoprotein</keyword>
<organism evidence="6 7">
    <name type="scientific">Methanochimaera problematica</name>
    <dbReference type="NCBI Taxonomy" id="2609417"/>
    <lineage>
        <taxon>Archaea</taxon>
        <taxon>Methanobacteriati</taxon>
        <taxon>Methanobacteriota</taxon>
        <taxon>Stenosarchaea group</taxon>
        <taxon>Methanomicrobia</taxon>
        <taxon>Methanomicrobiales</taxon>
        <taxon>Methanomicrobiaceae</taxon>
        <taxon>Methanochimaera</taxon>
    </lineage>
</organism>
<dbReference type="Pfam" id="PF01934">
    <property type="entry name" value="HepT-like"/>
    <property type="match status" value="1"/>
</dbReference>
<dbReference type="GO" id="GO:0004540">
    <property type="term" value="F:RNA nuclease activity"/>
    <property type="evidence" value="ECO:0007669"/>
    <property type="project" value="InterPro"/>
</dbReference>
<evidence type="ECO:0000256" key="2">
    <source>
        <dbReference type="ARBA" id="ARBA00022649"/>
    </source>
</evidence>
<evidence type="ECO:0000256" key="4">
    <source>
        <dbReference type="ARBA" id="ARBA00022741"/>
    </source>
</evidence>
<evidence type="ECO:0000256" key="5">
    <source>
        <dbReference type="ARBA" id="ARBA00022801"/>
    </source>
</evidence>
<name>A0AA97FC75_9EURY</name>
<evidence type="ECO:0000313" key="6">
    <source>
        <dbReference type="EMBL" id="WOF16795.1"/>
    </source>
</evidence>
<evidence type="ECO:0000256" key="3">
    <source>
        <dbReference type="ARBA" id="ARBA00022722"/>
    </source>
</evidence>
<accession>A0AA97FC75</accession>
<evidence type="ECO:0000256" key="1">
    <source>
        <dbReference type="ARBA" id="ARBA00022553"/>
    </source>
</evidence>
<dbReference type="RefSeq" id="WP_317136227.1">
    <property type="nucleotide sequence ID" value="NZ_CP043875.1"/>
</dbReference>
<dbReference type="GeneID" id="85230276"/>
<gene>
    <name evidence="6" type="ORF">F1737_08890</name>
</gene>
<dbReference type="GO" id="GO:0110001">
    <property type="term" value="C:toxin-antitoxin complex"/>
    <property type="evidence" value="ECO:0007669"/>
    <property type="project" value="InterPro"/>
</dbReference>
<keyword evidence="7" id="KW-1185">Reference proteome</keyword>
<dbReference type="EMBL" id="CP043875">
    <property type="protein sequence ID" value="WOF16795.1"/>
    <property type="molecule type" value="Genomic_DNA"/>
</dbReference>
<dbReference type="PANTHER" id="PTHR34139:SF1">
    <property type="entry name" value="RNASE MJ1380-RELATED"/>
    <property type="match status" value="1"/>
</dbReference>
<dbReference type="PANTHER" id="PTHR34139">
    <property type="entry name" value="UPF0331 PROTEIN MJ0127"/>
    <property type="match status" value="1"/>
</dbReference>
<sequence>MLRDKAYIEDILIMAKDAVSFIEGLSKEDFSKDLKTQYAVIRCLEVIGEAAKKVSDKTKMKYDIPWPQIAKMRDLLIHSYGKVDYTEVWITAKNDLPELIRILESK</sequence>